<accession>A0A059ECG9</accession>
<dbReference type="Gene3D" id="6.10.140.1320">
    <property type="match status" value="1"/>
</dbReference>
<dbReference type="InterPro" id="IPR007667">
    <property type="entry name" value="Hypoxia_induced_domain"/>
</dbReference>
<proteinExistence type="predicted"/>
<dbReference type="eggNOG" id="ENOG5031BMH">
    <property type="taxonomic scope" value="Bacteria"/>
</dbReference>
<evidence type="ECO:0000256" key="3">
    <source>
        <dbReference type="ARBA" id="ARBA00023136"/>
    </source>
</evidence>
<sequence length="70" mass="7437">MQTVLMTGFYIALVALLVVLGLGIANIARSDDKQASRSNKLMRLRILVQAVVIVILVALGVTVGAIKIGF</sequence>
<reference evidence="6 9" key="2">
    <citation type="journal article" date="2018" name="Nat. Biotechnol.">
        <title>A standardized bacterial taxonomy based on genome phylogeny substantially revises the tree of life.</title>
        <authorList>
            <person name="Parks D.H."/>
            <person name="Chuvochina M."/>
            <person name="Waite D.W."/>
            <person name="Rinke C."/>
            <person name="Skarshewski A."/>
            <person name="Chaumeil P.A."/>
            <person name="Hugenholtz P."/>
        </authorList>
    </citation>
    <scope>NUCLEOTIDE SEQUENCE [LARGE SCALE GENOMIC DNA]</scope>
    <source>
        <strain evidence="6">UBA8557</strain>
    </source>
</reference>
<dbReference type="AlphaFoldDB" id="A0A059ECG9"/>
<keyword evidence="8" id="KW-1185">Reference proteome</keyword>
<feature type="transmembrane region" description="Helical" evidence="4">
    <location>
        <begin position="6"/>
        <end position="25"/>
    </location>
</feature>
<evidence type="ECO:0000256" key="1">
    <source>
        <dbReference type="ARBA" id="ARBA00022692"/>
    </source>
</evidence>
<evidence type="ECO:0000259" key="5">
    <source>
        <dbReference type="PROSITE" id="PS51503"/>
    </source>
</evidence>
<evidence type="ECO:0000313" key="8">
    <source>
        <dbReference type="Proteomes" id="UP000024547"/>
    </source>
</evidence>
<protein>
    <submittedName>
        <fullName evidence="6">Twin transmembrane helix small protein</fullName>
    </submittedName>
</protein>
<dbReference type="PROSITE" id="PS51503">
    <property type="entry name" value="HIG1"/>
    <property type="match status" value="1"/>
</dbReference>
<evidence type="ECO:0000256" key="2">
    <source>
        <dbReference type="ARBA" id="ARBA00022989"/>
    </source>
</evidence>
<feature type="domain" description="HIG1" evidence="5">
    <location>
        <begin position="1"/>
        <end position="70"/>
    </location>
</feature>
<keyword evidence="2 4" id="KW-1133">Transmembrane helix</keyword>
<dbReference type="Proteomes" id="UP000259173">
    <property type="component" value="Unassembled WGS sequence"/>
</dbReference>
<evidence type="ECO:0000256" key="4">
    <source>
        <dbReference type="SAM" id="Phobius"/>
    </source>
</evidence>
<reference evidence="7 8" key="1">
    <citation type="journal article" date="2014" name="Antonie Van Leeuwenhoek">
        <title>Hyphomonas beringensis sp. nov. and Hyphomonas chukchiensis sp. nov., isolated from surface seawater of the Bering Sea and Chukchi Sea.</title>
        <authorList>
            <person name="Li C."/>
            <person name="Lai Q."/>
            <person name="Li G."/>
            <person name="Dong C."/>
            <person name="Wang J."/>
            <person name="Liao Y."/>
            <person name="Shao Z."/>
        </authorList>
    </citation>
    <scope>NUCLEOTIDE SEQUENCE [LARGE SCALE GENOMIC DNA]</scope>
    <source>
        <strain evidence="7 8">22II1-22F38</strain>
    </source>
</reference>
<dbReference type="EMBL" id="AWFH01000001">
    <property type="protein sequence ID" value="KCZ65300.1"/>
    <property type="molecule type" value="Genomic_DNA"/>
</dbReference>
<evidence type="ECO:0000313" key="7">
    <source>
        <dbReference type="EMBL" id="KCZ65300.1"/>
    </source>
</evidence>
<evidence type="ECO:0000313" key="6">
    <source>
        <dbReference type="EMBL" id="HAE93971.1"/>
    </source>
</evidence>
<feature type="transmembrane region" description="Helical" evidence="4">
    <location>
        <begin position="46"/>
        <end position="66"/>
    </location>
</feature>
<dbReference type="Pfam" id="PF04588">
    <property type="entry name" value="HIG_1_N"/>
    <property type="match status" value="1"/>
</dbReference>
<organism evidence="7 8">
    <name type="scientific">Hyphomonas atlantica</name>
    <dbReference type="NCBI Taxonomy" id="1280948"/>
    <lineage>
        <taxon>Bacteria</taxon>
        <taxon>Pseudomonadati</taxon>
        <taxon>Pseudomonadota</taxon>
        <taxon>Alphaproteobacteria</taxon>
        <taxon>Hyphomonadales</taxon>
        <taxon>Hyphomonadaceae</taxon>
        <taxon>Hyphomonas</taxon>
    </lineage>
</organism>
<dbReference type="PATRIC" id="fig|1280948.3.peg.522"/>
<keyword evidence="1 4" id="KW-0812">Transmembrane</keyword>
<dbReference type="STRING" id="1280948.HY36_02635"/>
<dbReference type="EMBL" id="DMBR01000159">
    <property type="protein sequence ID" value="HAE93971.1"/>
    <property type="molecule type" value="Genomic_DNA"/>
</dbReference>
<comment type="caution">
    <text evidence="7">The sequence shown here is derived from an EMBL/GenBank/DDBJ whole genome shotgun (WGS) entry which is preliminary data.</text>
</comment>
<evidence type="ECO:0000313" key="9">
    <source>
        <dbReference type="Proteomes" id="UP000259173"/>
    </source>
</evidence>
<dbReference type="Proteomes" id="UP000024547">
    <property type="component" value="Unassembled WGS sequence"/>
</dbReference>
<name>A0A059ECG9_9PROT</name>
<gene>
    <name evidence="6" type="ORF">DCG65_05385</name>
    <name evidence="7" type="ORF">HY36_02635</name>
</gene>
<keyword evidence="3 4" id="KW-0472">Membrane</keyword>